<sequence length="68" mass="7941">MTIIKEFELGYIDKQIFYYHLAGSGQQLINEEGLTRFIFYIEAAGDYHKNEYYIIPFISDNSADCICC</sequence>
<keyword evidence="2" id="KW-1185">Reference proteome</keyword>
<protein>
    <submittedName>
        <fullName evidence="1">Uncharacterized protein</fullName>
    </submittedName>
</protein>
<proteinExistence type="predicted"/>
<evidence type="ECO:0000313" key="2">
    <source>
        <dbReference type="Proteomes" id="UP000013782"/>
    </source>
</evidence>
<name>R2PSR5_9ENTE</name>
<comment type="caution">
    <text evidence="1">The sequence shown here is derived from an EMBL/GenBank/DDBJ whole genome shotgun (WGS) entry which is preliminary data.</text>
</comment>
<dbReference type="Proteomes" id="UP000013782">
    <property type="component" value="Unassembled WGS sequence"/>
</dbReference>
<dbReference type="RefSeq" id="WP_010760184.1">
    <property type="nucleotide sequence ID" value="NZ_ASWD01000009.1"/>
</dbReference>
<evidence type="ECO:0000313" key="1">
    <source>
        <dbReference type="EMBL" id="EOH86343.1"/>
    </source>
</evidence>
<accession>R2PSR5</accession>
<dbReference type="HOGENOM" id="CLU_205809_0_0_9"/>
<organism evidence="1 2">
    <name type="scientific">Enterococcus pallens ATCC BAA-351</name>
    <dbReference type="NCBI Taxonomy" id="1158607"/>
    <lineage>
        <taxon>Bacteria</taxon>
        <taxon>Bacillati</taxon>
        <taxon>Bacillota</taxon>
        <taxon>Bacilli</taxon>
        <taxon>Lactobacillales</taxon>
        <taxon>Enterococcaceae</taxon>
        <taxon>Enterococcus</taxon>
    </lineage>
</organism>
<dbReference type="EMBL" id="AJAQ01000054">
    <property type="protein sequence ID" value="EOH86343.1"/>
    <property type="molecule type" value="Genomic_DNA"/>
</dbReference>
<reference evidence="1 2" key="1">
    <citation type="submission" date="2013-02" db="EMBL/GenBank/DDBJ databases">
        <title>The Genome Sequence of Enterococcus pallens BAA-351.</title>
        <authorList>
            <consortium name="The Broad Institute Genome Sequencing Platform"/>
            <consortium name="The Broad Institute Genome Sequencing Center for Infectious Disease"/>
            <person name="Earl A.M."/>
            <person name="Gilmore M.S."/>
            <person name="Lebreton F."/>
            <person name="Walker B."/>
            <person name="Young S.K."/>
            <person name="Zeng Q."/>
            <person name="Gargeya S."/>
            <person name="Fitzgerald M."/>
            <person name="Haas B."/>
            <person name="Abouelleil A."/>
            <person name="Alvarado L."/>
            <person name="Arachchi H.M."/>
            <person name="Berlin A.M."/>
            <person name="Chapman S.B."/>
            <person name="Dewar J."/>
            <person name="Goldberg J."/>
            <person name="Griggs A."/>
            <person name="Gujja S."/>
            <person name="Hansen M."/>
            <person name="Howarth C."/>
            <person name="Imamovic A."/>
            <person name="Larimer J."/>
            <person name="McCowan C."/>
            <person name="Murphy C."/>
            <person name="Neiman D."/>
            <person name="Pearson M."/>
            <person name="Priest M."/>
            <person name="Roberts A."/>
            <person name="Saif S."/>
            <person name="Shea T."/>
            <person name="Sisk P."/>
            <person name="Sykes S."/>
            <person name="Wortman J."/>
            <person name="Nusbaum C."/>
            <person name="Birren B."/>
        </authorList>
    </citation>
    <scope>NUCLEOTIDE SEQUENCE [LARGE SCALE GENOMIC DNA]</scope>
    <source>
        <strain evidence="1 2">ATCC BAA-351</strain>
    </source>
</reference>
<dbReference type="AlphaFoldDB" id="R2PSR5"/>
<gene>
    <name evidence="1" type="ORF">UAU_05265</name>
</gene>